<keyword evidence="3" id="KW-1185">Reference proteome</keyword>
<feature type="region of interest" description="Disordered" evidence="1">
    <location>
        <begin position="1131"/>
        <end position="1163"/>
    </location>
</feature>
<sequence>MRRAAPAASKAQAKDRRMDDSCSDSDIQGQPGGGPNAGARDAEPWAVVPVPVQVGDAVDMHSHLYKPCESIEMIFPGLKGVALQDAVFNVYTVPGKRGITVPWYDSNGDKTMVPHIQNERKQDQVVQEYAEKVAEFGNVPGVRGEPWCTLHTSGEFPLQMLTYGTLTRAFYLAVDMERKANEFEDVPGPDNDYIVNPCIKLSLQKGLPNVTCFNAETPRDVVDWLVNWHNHWHSGSSFTVIQLFDWCKKLNTDFKATKLTDTPYASLWEHASAKYATTATRRFSSENEIKACKAASAQTHRRPPPSPPPPTYLVAATALLGTLKRHQLLTWTVEFLGKYCKFTEERFSNAAVVFNLHAVSVALFSSEVRSGLSMELIAEIWKVAVEFIVPTAGLPGRSKPWLFDESQIDMCKWLSVDIECGVSYRRAKQLAEKTQLAAETAKVDAQKAAVNAAELEAQGENPPPAKKPKVAPAGRPPVESLTDLEMQKIWVVDAALCLISAMSDADLDDDGKWTIFRSLMSMGLEFCWAKVVQLGQVKYTKWSELRCKLRDVAASSAYNLQLGNSSTTTASDVLEWDAEKDGQSAPEPQPSATCDESTALMRLESAIAAAGAELDRFLMANKLTAPAKLHPAYRSINKRMFDLLGESQGQLLADKSRSDDAGPFVAHLLGLVKDILMAEISEAMLGIGQLAVRYVRQTSQLPGVVMKYFKDTPTLITFARLRATYAKLLLTDVLDVQEMFHEATGMGGAAQGTAPTIKLEVLKGRLENLDGLRDVDPVLPYSDWASVYTEYLVALYIGADPDTTLRGLVESRRVPGTPTSSVPSPSGESSQAPTFLAQTQQQPQSFHVVQQQMTTEQPQHPLAMLQGVYACRRRYMDERAMSLAAGSPVNLDTARRGGAGATITFDMSRFPPAWWIKQFLMLAEAELYSRSFSARAVAPFGSTRMGWAAPAPAAKAKAKAKPNLAKEHEKPSMTVALASGFSMCFCGPVTLARPPAGRSFPVAAIKVTAPDSRDDTTFGVYCVADTVGTVNNECPCPAWLVRVVDDDEQATLETKAQVVTIDLPPHLVFEGMTSFKLKLVPVRAFVGREVQLTRHEIPTDLPPKRKAARHASAAPADASALFGPTAAAAYMAAHPSRPGSATTQQQPAAGRSTKNKDCKHLFE</sequence>
<feature type="region of interest" description="Disordered" evidence="1">
    <location>
        <begin position="454"/>
        <end position="477"/>
    </location>
</feature>
<feature type="region of interest" description="Disordered" evidence="1">
    <location>
        <begin position="812"/>
        <end position="833"/>
    </location>
</feature>
<evidence type="ECO:0000313" key="3">
    <source>
        <dbReference type="Proteomes" id="UP001189429"/>
    </source>
</evidence>
<name>A0ABN9UCV4_9DINO</name>
<feature type="compositionally biased region" description="Low complexity" evidence="1">
    <location>
        <begin position="1"/>
        <end position="11"/>
    </location>
</feature>
<dbReference type="Proteomes" id="UP001189429">
    <property type="component" value="Unassembled WGS sequence"/>
</dbReference>
<feature type="compositionally biased region" description="Basic and acidic residues" evidence="1">
    <location>
        <begin position="1154"/>
        <end position="1163"/>
    </location>
</feature>
<evidence type="ECO:0000256" key="1">
    <source>
        <dbReference type="SAM" id="MobiDB-lite"/>
    </source>
</evidence>
<feature type="compositionally biased region" description="Low complexity" evidence="1">
    <location>
        <begin position="814"/>
        <end position="830"/>
    </location>
</feature>
<evidence type="ECO:0000313" key="2">
    <source>
        <dbReference type="EMBL" id="CAK0857255.1"/>
    </source>
</evidence>
<comment type="caution">
    <text evidence="2">The sequence shown here is derived from an EMBL/GenBank/DDBJ whole genome shotgun (WGS) entry which is preliminary data.</text>
</comment>
<gene>
    <name evidence="2" type="ORF">PCOR1329_LOCUS47423</name>
</gene>
<reference evidence="2" key="1">
    <citation type="submission" date="2023-10" db="EMBL/GenBank/DDBJ databases">
        <authorList>
            <person name="Chen Y."/>
            <person name="Shah S."/>
            <person name="Dougan E. K."/>
            <person name="Thang M."/>
            <person name="Chan C."/>
        </authorList>
    </citation>
    <scope>NUCLEOTIDE SEQUENCE [LARGE SCALE GENOMIC DNA]</scope>
</reference>
<protein>
    <submittedName>
        <fullName evidence="2">Uncharacterized protein</fullName>
    </submittedName>
</protein>
<dbReference type="EMBL" id="CAUYUJ010015715">
    <property type="protein sequence ID" value="CAK0857255.1"/>
    <property type="molecule type" value="Genomic_DNA"/>
</dbReference>
<accession>A0ABN9UCV4</accession>
<organism evidence="2 3">
    <name type="scientific">Prorocentrum cordatum</name>
    <dbReference type="NCBI Taxonomy" id="2364126"/>
    <lineage>
        <taxon>Eukaryota</taxon>
        <taxon>Sar</taxon>
        <taxon>Alveolata</taxon>
        <taxon>Dinophyceae</taxon>
        <taxon>Prorocentrales</taxon>
        <taxon>Prorocentraceae</taxon>
        <taxon>Prorocentrum</taxon>
    </lineage>
</organism>
<proteinExistence type="predicted"/>
<feature type="region of interest" description="Disordered" evidence="1">
    <location>
        <begin position="1"/>
        <end position="41"/>
    </location>
</feature>